<comment type="caution">
    <text evidence="1">The sequence shown here is derived from an EMBL/GenBank/DDBJ whole genome shotgun (WGS) entry which is preliminary data.</text>
</comment>
<gene>
    <name evidence="1" type="ORF">IAD51_06185</name>
</gene>
<accession>A0A9D1HT25</accession>
<name>A0A9D1HT25_9FIRM</name>
<dbReference type="Proteomes" id="UP000824088">
    <property type="component" value="Unassembled WGS sequence"/>
</dbReference>
<proteinExistence type="predicted"/>
<organism evidence="1 2">
    <name type="scientific">Candidatus Limadaptatus stercorigallinarum</name>
    <dbReference type="NCBI Taxonomy" id="2840845"/>
    <lineage>
        <taxon>Bacteria</taxon>
        <taxon>Bacillati</taxon>
        <taxon>Bacillota</taxon>
        <taxon>Clostridia</taxon>
        <taxon>Eubacteriales</taxon>
        <taxon>Candidatus Limadaptatus</taxon>
    </lineage>
</organism>
<dbReference type="EMBL" id="DVMN01000111">
    <property type="protein sequence ID" value="HIU21797.1"/>
    <property type="molecule type" value="Genomic_DNA"/>
</dbReference>
<dbReference type="AlphaFoldDB" id="A0A9D1HT25"/>
<evidence type="ECO:0000313" key="1">
    <source>
        <dbReference type="EMBL" id="HIU21797.1"/>
    </source>
</evidence>
<protein>
    <submittedName>
        <fullName evidence="1">Uncharacterized protein</fullName>
    </submittedName>
</protein>
<evidence type="ECO:0000313" key="2">
    <source>
        <dbReference type="Proteomes" id="UP000824088"/>
    </source>
</evidence>
<sequence>MAIYIAGSIVLFAALNLVLGTRLLNLPSYGSAASVFRRRKRKQKAESKRKAK</sequence>
<reference evidence="1" key="1">
    <citation type="submission" date="2020-10" db="EMBL/GenBank/DDBJ databases">
        <authorList>
            <person name="Gilroy R."/>
        </authorList>
    </citation>
    <scope>NUCLEOTIDE SEQUENCE</scope>
    <source>
        <strain evidence="1">1063</strain>
    </source>
</reference>
<reference evidence="1" key="2">
    <citation type="journal article" date="2021" name="PeerJ">
        <title>Extensive microbial diversity within the chicken gut microbiome revealed by metagenomics and culture.</title>
        <authorList>
            <person name="Gilroy R."/>
            <person name="Ravi A."/>
            <person name="Getino M."/>
            <person name="Pursley I."/>
            <person name="Horton D.L."/>
            <person name="Alikhan N.F."/>
            <person name="Baker D."/>
            <person name="Gharbi K."/>
            <person name="Hall N."/>
            <person name="Watson M."/>
            <person name="Adriaenssens E.M."/>
            <person name="Foster-Nyarko E."/>
            <person name="Jarju S."/>
            <person name="Secka A."/>
            <person name="Antonio M."/>
            <person name="Oren A."/>
            <person name="Chaudhuri R.R."/>
            <person name="La Ragione R."/>
            <person name="Hildebrand F."/>
            <person name="Pallen M.J."/>
        </authorList>
    </citation>
    <scope>NUCLEOTIDE SEQUENCE</scope>
    <source>
        <strain evidence="1">1063</strain>
    </source>
</reference>